<dbReference type="InterPro" id="IPR044820">
    <property type="entry name" value="AGD14-like"/>
</dbReference>
<keyword evidence="3" id="KW-1185">Reference proteome</keyword>
<feature type="compositionally biased region" description="Polar residues" evidence="1">
    <location>
        <begin position="78"/>
        <end position="90"/>
    </location>
</feature>
<dbReference type="Gramene" id="AET6Gv20446500.9">
    <property type="protein sequence ID" value="AET6Gv20446500.9"/>
    <property type="gene ID" value="AET6Gv20446500"/>
</dbReference>
<reference evidence="3" key="1">
    <citation type="journal article" date="2014" name="Science">
        <title>Ancient hybridizations among the ancestral genomes of bread wheat.</title>
        <authorList>
            <consortium name="International Wheat Genome Sequencing Consortium,"/>
            <person name="Marcussen T."/>
            <person name="Sandve S.R."/>
            <person name="Heier L."/>
            <person name="Spannagl M."/>
            <person name="Pfeifer M."/>
            <person name="Jakobsen K.S."/>
            <person name="Wulff B.B."/>
            <person name="Steuernagel B."/>
            <person name="Mayer K.F."/>
            <person name="Olsen O.A."/>
        </authorList>
    </citation>
    <scope>NUCLEOTIDE SEQUENCE [LARGE SCALE GENOMIC DNA]</scope>
    <source>
        <strain evidence="3">cv. AL8/78</strain>
    </source>
</reference>
<organism evidence="2 3">
    <name type="scientific">Aegilops tauschii subsp. strangulata</name>
    <name type="common">Goatgrass</name>
    <dbReference type="NCBI Taxonomy" id="200361"/>
    <lineage>
        <taxon>Eukaryota</taxon>
        <taxon>Viridiplantae</taxon>
        <taxon>Streptophyta</taxon>
        <taxon>Embryophyta</taxon>
        <taxon>Tracheophyta</taxon>
        <taxon>Spermatophyta</taxon>
        <taxon>Magnoliopsida</taxon>
        <taxon>Liliopsida</taxon>
        <taxon>Poales</taxon>
        <taxon>Poaceae</taxon>
        <taxon>BOP clade</taxon>
        <taxon>Pooideae</taxon>
        <taxon>Triticodae</taxon>
        <taxon>Triticeae</taxon>
        <taxon>Triticinae</taxon>
        <taxon>Aegilops</taxon>
    </lineage>
</organism>
<dbReference type="PANTHER" id="PTHR46085">
    <property type="entry name" value="ARFGAP/RECO-RELATED"/>
    <property type="match status" value="1"/>
</dbReference>
<dbReference type="EnsemblPlants" id="AET6Gv20446500.8">
    <property type="protein sequence ID" value="AET6Gv20446500.8"/>
    <property type="gene ID" value="AET6Gv20446500"/>
</dbReference>
<dbReference type="AlphaFoldDB" id="A0A453NQ80"/>
<feature type="region of interest" description="Disordered" evidence="1">
    <location>
        <begin position="72"/>
        <end position="100"/>
    </location>
</feature>
<evidence type="ECO:0000256" key="1">
    <source>
        <dbReference type="SAM" id="MobiDB-lite"/>
    </source>
</evidence>
<dbReference type="GO" id="GO:0005096">
    <property type="term" value="F:GTPase activator activity"/>
    <property type="evidence" value="ECO:0007669"/>
    <property type="project" value="InterPro"/>
</dbReference>
<reference evidence="2" key="3">
    <citation type="journal article" date="2017" name="Nature">
        <title>Genome sequence of the progenitor of the wheat D genome Aegilops tauschii.</title>
        <authorList>
            <person name="Luo M.C."/>
            <person name="Gu Y.Q."/>
            <person name="Puiu D."/>
            <person name="Wang H."/>
            <person name="Twardziok S.O."/>
            <person name="Deal K.R."/>
            <person name="Huo N."/>
            <person name="Zhu T."/>
            <person name="Wang L."/>
            <person name="Wang Y."/>
            <person name="McGuire P.E."/>
            <person name="Liu S."/>
            <person name="Long H."/>
            <person name="Ramasamy R.K."/>
            <person name="Rodriguez J.C."/>
            <person name="Van S.L."/>
            <person name="Yuan L."/>
            <person name="Wang Z."/>
            <person name="Xia Z."/>
            <person name="Xiao L."/>
            <person name="Anderson O.D."/>
            <person name="Ouyang S."/>
            <person name="Liang Y."/>
            <person name="Zimin A.V."/>
            <person name="Pertea G."/>
            <person name="Qi P."/>
            <person name="Bennetzen J.L."/>
            <person name="Dai X."/>
            <person name="Dawson M.W."/>
            <person name="Muller H.G."/>
            <person name="Kugler K."/>
            <person name="Rivarola-Duarte L."/>
            <person name="Spannagl M."/>
            <person name="Mayer K.F.X."/>
            <person name="Lu F.H."/>
            <person name="Bevan M.W."/>
            <person name="Leroy P."/>
            <person name="Li P."/>
            <person name="You F.M."/>
            <person name="Sun Q."/>
            <person name="Liu Z."/>
            <person name="Lyons E."/>
            <person name="Wicker T."/>
            <person name="Salzberg S.L."/>
            <person name="Devos K.M."/>
            <person name="Dvorak J."/>
        </authorList>
    </citation>
    <scope>NUCLEOTIDE SEQUENCE [LARGE SCALE GENOMIC DNA]</scope>
    <source>
        <strain evidence="2">cv. AL8/78</strain>
    </source>
</reference>
<reference evidence="2" key="5">
    <citation type="journal article" date="2021" name="G3 (Bethesda)">
        <title>Aegilops tauschii genome assembly Aet v5.0 features greater sequence contiguity and improved annotation.</title>
        <authorList>
            <person name="Wang L."/>
            <person name="Zhu T."/>
            <person name="Rodriguez J.C."/>
            <person name="Deal K.R."/>
            <person name="Dubcovsky J."/>
            <person name="McGuire P.E."/>
            <person name="Lux T."/>
            <person name="Spannagl M."/>
            <person name="Mayer K.F.X."/>
            <person name="Baldrich P."/>
            <person name="Meyers B.C."/>
            <person name="Huo N."/>
            <person name="Gu Y.Q."/>
            <person name="Zhou H."/>
            <person name="Devos K.M."/>
            <person name="Bennetzen J.L."/>
            <person name="Unver T."/>
            <person name="Budak H."/>
            <person name="Gulick P.J."/>
            <person name="Galiba G."/>
            <person name="Kalapos B."/>
            <person name="Nelson D.R."/>
            <person name="Li P."/>
            <person name="You F.M."/>
            <person name="Luo M.C."/>
            <person name="Dvorak J."/>
        </authorList>
    </citation>
    <scope>NUCLEOTIDE SEQUENCE [LARGE SCALE GENOMIC DNA]</scope>
    <source>
        <strain evidence="2">cv. AL8/78</strain>
    </source>
</reference>
<evidence type="ECO:0000313" key="3">
    <source>
        <dbReference type="Proteomes" id="UP000015105"/>
    </source>
</evidence>
<dbReference type="EnsemblPlants" id="AET6Gv20446500.9">
    <property type="protein sequence ID" value="AET6Gv20446500.9"/>
    <property type="gene ID" value="AET6Gv20446500"/>
</dbReference>
<evidence type="ECO:0000313" key="2">
    <source>
        <dbReference type="EnsemblPlants" id="AET6Gv20446500.8"/>
    </source>
</evidence>
<proteinExistence type="predicted"/>
<name>A0A453NQ80_AEGTS</name>
<reference evidence="3" key="2">
    <citation type="journal article" date="2017" name="Nat. Plants">
        <title>The Aegilops tauschii genome reveals multiple impacts of transposons.</title>
        <authorList>
            <person name="Zhao G."/>
            <person name="Zou C."/>
            <person name="Li K."/>
            <person name="Wang K."/>
            <person name="Li T."/>
            <person name="Gao L."/>
            <person name="Zhang X."/>
            <person name="Wang H."/>
            <person name="Yang Z."/>
            <person name="Liu X."/>
            <person name="Jiang W."/>
            <person name="Mao L."/>
            <person name="Kong X."/>
            <person name="Jiao Y."/>
            <person name="Jia J."/>
        </authorList>
    </citation>
    <scope>NUCLEOTIDE SEQUENCE [LARGE SCALE GENOMIC DNA]</scope>
    <source>
        <strain evidence="3">cv. AL8/78</strain>
    </source>
</reference>
<dbReference type="Gramene" id="AET6Gv20446500.8">
    <property type="protein sequence ID" value="AET6Gv20446500.8"/>
    <property type="gene ID" value="AET6Gv20446500"/>
</dbReference>
<feature type="region of interest" description="Disordered" evidence="1">
    <location>
        <begin position="130"/>
        <end position="168"/>
    </location>
</feature>
<protein>
    <submittedName>
        <fullName evidence="2">Uncharacterized protein</fullName>
    </submittedName>
</protein>
<accession>A0A453NQ80</accession>
<reference evidence="2" key="4">
    <citation type="submission" date="2019-03" db="UniProtKB">
        <authorList>
            <consortium name="EnsemblPlants"/>
        </authorList>
    </citation>
    <scope>IDENTIFICATION</scope>
</reference>
<dbReference type="PANTHER" id="PTHR46085:SF3">
    <property type="entry name" value="ARF GTPASE ACTIVATING PROTEIN"/>
    <property type="match status" value="1"/>
</dbReference>
<dbReference type="Proteomes" id="UP000015105">
    <property type="component" value="Chromosome 6D"/>
</dbReference>
<sequence length="168" mass="18243">MSSQLQGMQSYPQATFSQPTYQQPMYQQPTYQQPTYQQPVYQQNAYPQPAKASNPFDLGNEAAPIQAHMSRPLGASAGATNPTLVGNSSFGVPPQQPQQMYQPSVHQNHYMMQHVSNNMPEQLPNGMLPRQQGGAGSLGVGYDQQAAPRYSQPNTPPSYGAVGGNPFG</sequence>